<feature type="domain" description="RGS" evidence="2">
    <location>
        <begin position="183"/>
        <end position="300"/>
    </location>
</feature>
<evidence type="ECO:0000256" key="1">
    <source>
        <dbReference type="SAM" id="MobiDB-lite"/>
    </source>
</evidence>
<proteinExistence type="evidence at transcript level"/>
<evidence type="ECO:0000313" key="3">
    <source>
        <dbReference type="EMBL" id="CAB3265554.1"/>
    </source>
</evidence>
<feature type="compositionally biased region" description="Polar residues" evidence="1">
    <location>
        <begin position="400"/>
        <end position="414"/>
    </location>
</feature>
<dbReference type="Gene3D" id="1.10.167.10">
    <property type="entry name" value="Regulator of G-protein Signalling 4, domain 2"/>
    <property type="match status" value="1"/>
</dbReference>
<dbReference type="PANTHER" id="PTHR10845">
    <property type="entry name" value="REGULATOR OF G PROTEIN SIGNALING"/>
    <property type="match status" value="1"/>
</dbReference>
<organism evidence="3">
    <name type="scientific">Phallusia mammillata</name>
    <dbReference type="NCBI Taxonomy" id="59560"/>
    <lineage>
        <taxon>Eukaryota</taxon>
        <taxon>Metazoa</taxon>
        <taxon>Chordata</taxon>
        <taxon>Tunicata</taxon>
        <taxon>Ascidiacea</taxon>
        <taxon>Phlebobranchia</taxon>
        <taxon>Ascidiidae</taxon>
        <taxon>Phallusia</taxon>
    </lineage>
</organism>
<reference evidence="3" key="1">
    <citation type="submission" date="2020-04" db="EMBL/GenBank/DDBJ databases">
        <authorList>
            <person name="Neveu A P."/>
        </authorList>
    </citation>
    <scope>NUCLEOTIDE SEQUENCE</scope>
    <source>
        <tissue evidence="3">Whole embryo</tissue>
    </source>
</reference>
<dbReference type="Pfam" id="PF00615">
    <property type="entry name" value="RGS"/>
    <property type="match status" value="1"/>
</dbReference>
<feature type="compositionally biased region" description="Polar residues" evidence="1">
    <location>
        <begin position="135"/>
        <end position="153"/>
    </location>
</feature>
<dbReference type="SMART" id="SM00315">
    <property type="entry name" value="RGS"/>
    <property type="match status" value="1"/>
</dbReference>
<gene>
    <name evidence="3" type="primary">Rgs17</name>
</gene>
<accession>A0A6F9DQ39</accession>
<dbReference type="InterPro" id="IPR016137">
    <property type="entry name" value="RGS"/>
</dbReference>
<dbReference type="PRINTS" id="PR01301">
    <property type="entry name" value="RGSPROTEIN"/>
</dbReference>
<dbReference type="InterPro" id="IPR036305">
    <property type="entry name" value="RGS_sf"/>
</dbReference>
<dbReference type="PROSITE" id="PS50132">
    <property type="entry name" value="RGS"/>
    <property type="match status" value="1"/>
</dbReference>
<dbReference type="AlphaFoldDB" id="A0A6F9DQ39"/>
<dbReference type="FunFam" id="1.10.167.10:FF:000001">
    <property type="entry name" value="Putative regulator of g-protein signaling 12"/>
    <property type="match status" value="1"/>
</dbReference>
<protein>
    <submittedName>
        <fullName evidence="3">Regulator of G-protein signaling rgs-7</fullName>
    </submittedName>
</protein>
<feature type="compositionally biased region" description="Basic and acidic residues" evidence="1">
    <location>
        <begin position="385"/>
        <end position="396"/>
    </location>
</feature>
<feature type="region of interest" description="Disordered" evidence="1">
    <location>
        <begin position="107"/>
        <end position="161"/>
    </location>
</feature>
<dbReference type="EMBL" id="LR789692">
    <property type="protein sequence ID" value="CAB3265554.1"/>
    <property type="molecule type" value="mRNA"/>
</dbReference>
<feature type="region of interest" description="Disordered" evidence="1">
    <location>
        <begin position="336"/>
        <end position="414"/>
    </location>
</feature>
<evidence type="ECO:0000259" key="2">
    <source>
        <dbReference type="PROSITE" id="PS50132"/>
    </source>
</evidence>
<dbReference type="InterPro" id="IPR044926">
    <property type="entry name" value="RGS_subdomain_2"/>
</dbReference>
<feature type="compositionally biased region" description="Polar residues" evidence="1">
    <location>
        <begin position="341"/>
        <end position="361"/>
    </location>
</feature>
<name>A0A6F9DQ39_9ASCI</name>
<dbReference type="PANTHER" id="PTHR10845:SF192">
    <property type="entry name" value="DOUBLE HIT, ISOFORM B"/>
    <property type="match status" value="1"/>
</dbReference>
<dbReference type="SUPFAM" id="SSF48097">
    <property type="entry name" value="Regulator of G-protein signaling, RGS"/>
    <property type="match status" value="1"/>
</dbReference>
<sequence length="414" mass="47136">MPWIFKKHRASIVPASSENDISQGLSIESNASAPLSRFSEINWARFQILPVPERAISFLSPQTWRRTHSCQHRCSPSPLSVCENQAYETPHHHYKIYIGDHMTRSWTRDGRPTSVSPAKPGNLQPQENDKKAATRSCQKTPIGSAPTRTQSMRNKVKRKPQSAKDILGHCTITEDDLTLWQTSFDDLLKNPAGRYVFRSFLESEIADENLKFWLACEDLKTTTKQKRAEKMAQTIYDTYINVYSPHEVNIDYKMREDIVDQLKYRMDATVFTQAQHQIYTLMHRDSYPRFLSSPILAELTEEIMGRSPKLENKSKSETSLRRSTFICCCRRQGSFREPTETPASVRSATSPRTPADSQPQMEMSRVPKSDRQSISSDSADDSSIDDQKPESSDSKRSIKKQSSSTGGAPEQETT</sequence>